<keyword evidence="5 11" id="KW-0851">Voltage-gated channel</keyword>
<dbReference type="FunFam" id="1.20.120.350:FF:000009">
    <property type="entry name" value="Voltage-dependent T-type calcium channel subunit alpha"/>
    <property type="match status" value="1"/>
</dbReference>
<dbReference type="PRINTS" id="PR00167">
    <property type="entry name" value="CACHANNEL"/>
</dbReference>
<feature type="transmembrane region" description="Helical" evidence="13">
    <location>
        <begin position="585"/>
        <end position="610"/>
    </location>
</feature>
<feature type="domain" description="Cyclic nucleotide-binding" evidence="14">
    <location>
        <begin position="707"/>
        <end position="819"/>
    </location>
</feature>
<organism evidence="15 16">
    <name type="scientific">Cymbomonas tetramitiformis</name>
    <dbReference type="NCBI Taxonomy" id="36881"/>
    <lineage>
        <taxon>Eukaryota</taxon>
        <taxon>Viridiplantae</taxon>
        <taxon>Chlorophyta</taxon>
        <taxon>Pyramimonadophyceae</taxon>
        <taxon>Pyramimonadales</taxon>
        <taxon>Pyramimonadaceae</taxon>
        <taxon>Cymbomonas</taxon>
    </lineage>
</organism>
<dbReference type="SUPFAM" id="SSF81324">
    <property type="entry name" value="Voltage-gated potassium channels"/>
    <property type="match status" value="4"/>
</dbReference>
<comment type="similarity">
    <text evidence="11">Belongs to the calcium channel alpha-1 subunit (TC 1.A.1.11) family.</text>
</comment>
<evidence type="ECO:0000256" key="10">
    <source>
        <dbReference type="ARBA" id="ARBA00023303"/>
    </source>
</evidence>
<dbReference type="FunFam" id="1.20.120.350:FF:000095">
    <property type="entry name" value="Voltage-gated Ca2+ channel, alpha subunit"/>
    <property type="match status" value="1"/>
</dbReference>
<evidence type="ECO:0000256" key="4">
    <source>
        <dbReference type="ARBA" id="ARBA00022737"/>
    </source>
</evidence>
<keyword evidence="9" id="KW-0325">Glycoprotein</keyword>
<comment type="subcellular location">
    <subcellularLocation>
        <location evidence="1 11">Membrane</location>
        <topology evidence="1 11">Multi-pass membrane protein</topology>
    </subcellularLocation>
</comment>
<keyword evidence="3 13" id="KW-0812">Transmembrane</keyword>
<evidence type="ECO:0000256" key="5">
    <source>
        <dbReference type="ARBA" id="ARBA00022882"/>
    </source>
</evidence>
<dbReference type="GO" id="GO:0001518">
    <property type="term" value="C:voltage-gated sodium channel complex"/>
    <property type="evidence" value="ECO:0007669"/>
    <property type="project" value="TreeGrafter"/>
</dbReference>
<comment type="caution">
    <text evidence="15">The sequence shown here is derived from an EMBL/GenBank/DDBJ whole genome shotgun (WGS) entry which is preliminary data.</text>
</comment>
<feature type="transmembrane region" description="Helical" evidence="13">
    <location>
        <begin position="465"/>
        <end position="483"/>
    </location>
</feature>
<feature type="compositionally biased region" description="Polar residues" evidence="12">
    <location>
        <begin position="1029"/>
        <end position="1039"/>
    </location>
</feature>
<dbReference type="Gene3D" id="1.20.120.350">
    <property type="entry name" value="Voltage-gated potassium channels. Chain C"/>
    <property type="match status" value="4"/>
</dbReference>
<dbReference type="Pfam" id="PF00520">
    <property type="entry name" value="Ion_trans"/>
    <property type="match status" value="4"/>
</dbReference>
<keyword evidence="10" id="KW-0407">Ion channel</keyword>
<feature type="transmembrane region" description="Helical" evidence="13">
    <location>
        <begin position="1777"/>
        <end position="1799"/>
    </location>
</feature>
<protein>
    <submittedName>
        <fullName evidence="15">Mitochondrial thiamine pyrophosphate transporter</fullName>
    </submittedName>
</protein>
<dbReference type="SUPFAM" id="SSF51206">
    <property type="entry name" value="cAMP-binding domain-like"/>
    <property type="match status" value="1"/>
</dbReference>
<proteinExistence type="inferred from homology"/>
<feature type="transmembrane region" description="Helical" evidence="13">
    <location>
        <begin position="1587"/>
        <end position="1610"/>
    </location>
</feature>
<keyword evidence="8 13" id="KW-0472">Membrane</keyword>
<evidence type="ECO:0000256" key="3">
    <source>
        <dbReference type="ARBA" id="ARBA00022692"/>
    </source>
</evidence>
<reference evidence="15 16" key="1">
    <citation type="journal article" date="2015" name="Genome Biol. Evol.">
        <title>Comparative Genomics of a Bacterivorous Green Alga Reveals Evolutionary Causalities and Consequences of Phago-Mixotrophic Mode of Nutrition.</title>
        <authorList>
            <person name="Burns J.A."/>
            <person name="Paasch A."/>
            <person name="Narechania A."/>
            <person name="Kim E."/>
        </authorList>
    </citation>
    <scope>NUCLEOTIDE SEQUENCE [LARGE SCALE GENOMIC DNA]</scope>
    <source>
        <strain evidence="15 16">PLY_AMNH</strain>
    </source>
</reference>
<dbReference type="InterPro" id="IPR014710">
    <property type="entry name" value="RmlC-like_jellyroll"/>
</dbReference>
<feature type="compositionally biased region" description="Polar residues" evidence="12">
    <location>
        <begin position="927"/>
        <end position="937"/>
    </location>
</feature>
<keyword evidence="11" id="KW-0109">Calcium transport</keyword>
<evidence type="ECO:0000259" key="14">
    <source>
        <dbReference type="PROSITE" id="PS50042"/>
    </source>
</evidence>
<feature type="compositionally biased region" description="Low complexity" evidence="12">
    <location>
        <begin position="945"/>
        <end position="961"/>
    </location>
</feature>
<evidence type="ECO:0000313" key="16">
    <source>
        <dbReference type="Proteomes" id="UP001190700"/>
    </source>
</evidence>
<evidence type="ECO:0000256" key="11">
    <source>
        <dbReference type="RuleBase" id="RU003808"/>
    </source>
</evidence>
<keyword evidence="16" id="KW-1185">Reference proteome</keyword>
<evidence type="ECO:0000313" key="15">
    <source>
        <dbReference type="EMBL" id="KAK3239456.1"/>
    </source>
</evidence>
<feature type="transmembrane region" description="Helical" evidence="13">
    <location>
        <begin position="1553"/>
        <end position="1575"/>
    </location>
</feature>
<feature type="transmembrane region" description="Helical" evidence="13">
    <location>
        <begin position="249"/>
        <end position="278"/>
    </location>
</feature>
<evidence type="ECO:0000256" key="1">
    <source>
        <dbReference type="ARBA" id="ARBA00004141"/>
    </source>
</evidence>
<dbReference type="InterPro" id="IPR005821">
    <property type="entry name" value="Ion_trans_dom"/>
</dbReference>
<dbReference type="InterPro" id="IPR043203">
    <property type="entry name" value="VGCC_Ca_Na"/>
</dbReference>
<accession>A0AAE0BMR5</accession>
<dbReference type="GO" id="GO:0005891">
    <property type="term" value="C:voltage-gated calcium channel complex"/>
    <property type="evidence" value="ECO:0007669"/>
    <property type="project" value="InterPro"/>
</dbReference>
<gene>
    <name evidence="15" type="ORF">CYMTET_50616</name>
</gene>
<keyword evidence="4" id="KW-0677">Repeat</keyword>
<keyword evidence="11" id="KW-0106">Calcium</keyword>
<keyword evidence="11" id="KW-0107">Calcium channel</keyword>
<dbReference type="InterPro" id="IPR027359">
    <property type="entry name" value="Volt_channel_dom_sf"/>
</dbReference>
<keyword evidence="7" id="KW-0406">Ion transport</keyword>
<keyword evidence="6 13" id="KW-1133">Transmembrane helix</keyword>
<dbReference type="GO" id="GO:0005245">
    <property type="term" value="F:voltage-gated calcium channel activity"/>
    <property type="evidence" value="ECO:0007669"/>
    <property type="project" value="InterPro"/>
</dbReference>
<evidence type="ECO:0000256" key="7">
    <source>
        <dbReference type="ARBA" id="ARBA00023065"/>
    </source>
</evidence>
<dbReference type="InterPro" id="IPR018490">
    <property type="entry name" value="cNMP-bd_dom_sf"/>
</dbReference>
<feature type="transmembrane region" description="Helical" evidence="13">
    <location>
        <begin position="1436"/>
        <end position="1460"/>
    </location>
</feature>
<feature type="region of interest" description="Disordered" evidence="12">
    <location>
        <begin position="915"/>
        <end position="1039"/>
    </location>
</feature>
<feature type="transmembrane region" description="Helical" evidence="13">
    <location>
        <begin position="1338"/>
        <end position="1356"/>
    </location>
</feature>
<feature type="compositionally biased region" description="Basic and acidic residues" evidence="12">
    <location>
        <begin position="1017"/>
        <end position="1027"/>
    </location>
</feature>
<evidence type="ECO:0000256" key="12">
    <source>
        <dbReference type="SAM" id="MobiDB-lite"/>
    </source>
</evidence>
<evidence type="ECO:0000256" key="13">
    <source>
        <dbReference type="SAM" id="Phobius"/>
    </source>
</evidence>
<dbReference type="Gene3D" id="2.60.120.10">
    <property type="entry name" value="Jelly Rolls"/>
    <property type="match status" value="1"/>
</dbReference>
<dbReference type="PROSITE" id="PS50042">
    <property type="entry name" value="CNMP_BINDING_3"/>
    <property type="match status" value="1"/>
</dbReference>
<feature type="transmembrane region" description="Helical" evidence="13">
    <location>
        <begin position="622"/>
        <end position="639"/>
    </location>
</feature>
<feature type="compositionally biased region" description="Basic and acidic residues" evidence="12">
    <location>
        <begin position="916"/>
        <end position="926"/>
    </location>
</feature>
<keyword evidence="2" id="KW-0813">Transport</keyword>
<feature type="transmembrane region" description="Helical" evidence="13">
    <location>
        <begin position="659"/>
        <end position="681"/>
    </location>
</feature>
<feature type="transmembrane region" description="Helical" evidence="13">
    <location>
        <begin position="379"/>
        <end position="404"/>
    </location>
</feature>
<dbReference type="Proteomes" id="UP001190700">
    <property type="component" value="Unassembled WGS sequence"/>
</dbReference>
<dbReference type="InterPro" id="IPR000595">
    <property type="entry name" value="cNMP-bd_dom"/>
</dbReference>
<evidence type="ECO:0000256" key="6">
    <source>
        <dbReference type="ARBA" id="ARBA00022989"/>
    </source>
</evidence>
<evidence type="ECO:0000256" key="8">
    <source>
        <dbReference type="ARBA" id="ARBA00023136"/>
    </source>
</evidence>
<sequence length="1925" mass="213386">MGHPETEDLLLVSTENLSPGDDLSKCSASNTADISSTSRSPGHVHTWGDKRKYGSSVESKAAAPVAQVETHVRVQAWSSPLASPNTKVLSRGIRRLLLTSRKSYVRLDNRDWLCGVLPAHNQFRVNAKLIVSTASFEYGVLSLIFANCVVLALEDPLQDPEAEWNANLELVAQVLQIIFTLELVTKVVAHGLLLGPRAYLKSPWNQLDFMVVGFGWMDQIPALAGFTTLRALRALRPLRSIDSMPGVRVLVVTLLNSVPLLMDVVSLLAWLFLTFGIVGMQLWLGKVKGRCYWDVGGRDQLGPGEELRGCDLGGGGAGRSCDANQVCLDSGESPFRGFTSYDNFAWGSLVIFQIITTSSWDGVMFAFADAVGETSAVAYFIGLILFGAYFSVQLLVAVISAKFSQAQEMERRKRAAAEENVDEPTPPRTWLQVNVLDPMKAVWMPIYKMDPPWKDPFKKIVTHKIFGGVILSLILFNTFTMAITHHNMGAGLTTFLEVCNYIFTAAFLFEMALKLLGEGFINYWLDLFNAMDGFVNIISLMELTGSGANLSALRAFRLIRVVRSLRALNKIESFRKLMQTTIRGFAALADFMILLLLFVFVFCILGMQLFGGIAELRGTRRTFDSFGFSLLTIFELLTGNSWEVTMHNHMETAGVGSAFFFAGWIVIGNFVLLSLFMAILIDNMNNTDGDEEDAPASHKELLQDHKAFKYCNSAVFRELLANFVPVSLATGTVLAEPGEPVSAMSLITSGLIEVRELGSVPVKKTQMQQSRVKKLVTGDIVAEECLWTPNFESPRSYQLVCSSAVEIIKLRNVDFWKILYTYPTAFERIPEFAAQCELIHKTKIRDFLYECKTVSHWLASLGEDFNSDKYATSDQNAPLVELPGKHSQENTFMSLDEPEQTILFDPTMYCTYAHRSASDQELREDTGTPSAPKSNEGSPGARTLADSASSTDADSTASGTGPTLPGTSDFGQDSKWSKLAASPPGGTVEKGTIAGGAKELGPLRPGSGRGATGLPLNRKEKIGDLDSSRPAQSLDMNAPQTAQSLGLADFDAPRSDQSQGLANLDAPQTAQSLGLADFDAPRSDQSQGLANLDAPQTAQSLGLVEGFQVANVWSSTEDKDSPPTIDKHPDRLARFSLEGVEEEPAHASSAKVPDLSIEATQASEDEDATTLSSGYRSLFLFRPDSDARRLLVSLTSSKYFEGVIMALILTSSISLALDEPGLDEGSALAQILAVLDLLFNVVFLCECILKVAAMGFVLHPGSYLRNGWNALDFFIVSSSIPSLAGNDGFSAMKTFRLLRVLRPLKAISRVQSMQVVVNALVESIPCVSNVLLFGLFEYFVFAIMGLQLFSGQFYFCNDSSRSRKEDCIGLFEEEAGSGVWTVRTWGNPIWHFDDLLQSFLTLFVTSTLNNWTDIMWNAMDIAGIDKQPVKDGAAHMALFFIVFILLGVFMWVNLLVSVVVDFYQQAQHSVGGAVLFETESQRQWFSAIRMRSVRAADPMAHFNLPIRGPRHYMRLLMLHPRMEVFILLCICCNSLAMAATYEGEPASYTKTLAAINLTITGIFFIEAICKLYALYPRCYLADPWNRFDFFIVLVSIFDTVGASFGFNISALRIMRMGRMFKMIKSARGLRALFNTLIQSLPAILNVTSLMLLLLFMYAVLGMNLYGDLEVSSNLNDPINTCYNYSTFSRALLTLVNVFTGSAIERQLAGTYRTCEAPLRCLDATFVLPESLDERVRHFEYDTSILSELDQLPLCSELTDEQITKYRPSCEYRHSAPLFFISFFFASSYLLLNIIIAVVLDNFVENASNEGLLQVDSMFDSVRRKLLMDKFVLRMRQKVKVYQQMKAVFGDKFKFREEWEETRELRISADQSAQGKLDIMAKALEEKGDLPRLDLNGDAISERHQKLMQKSIIRFRCLIGKRASPT</sequence>
<dbReference type="EMBL" id="LGRX02033908">
    <property type="protein sequence ID" value="KAK3239456.1"/>
    <property type="molecule type" value="Genomic_DNA"/>
</dbReference>
<name>A0AAE0BMR5_9CHLO</name>
<dbReference type="GO" id="GO:0005248">
    <property type="term" value="F:voltage-gated sodium channel activity"/>
    <property type="evidence" value="ECO:0007669"/>
    <property type="project" value="TreeGrafter"/>
</dbReference>
<dbReference type="PANTHER" id="PTHR10037">
    <property type="entry name" value="VOLTAGE-GATED CATION CHANNEL CALCIUM AND SODIUM"/>
    <property type="match status" value="1"/>
</dbReference>
<dbReference type="CDD" id="cd00038">
    <property type="entry name" value="CAP_ED"/>
    <property type="match status" value="1"/>
</dbReference>
<dbReference type="InterPro" id="IPR002077">
    <property type="entry name" value="VDCCAlpha1"/>
</dbReference>
<feature type="transmembrane region" description="Helical" evidence="13">
    <location>
        <begin position="344"/>
        <end position="367"/>
    </location>
</feature>
<evidence type="ECO:0000256" key="9">
    <source>
        <dbReference type="ARBA" id="ARBA00023180"/>
    </source>
</evidence>
<feature type="transmembrane region" description="Helical" evidence="13">
    <location>
        <begin position="1524"/>
        <end position="1541"/>
    </location>
</feature>
<dbReference type="Gene3D" id="1.10.287.70">
    <property type="match status" value="4"/>
</dbReference>
<evidence type="ECO:0000256" key="2">
    <source>
        <dbReference type="ARBA" id="ARBA00022448"/>
    </source>
</evidence>
<dbReference type="PANTHER" id="PTHR10037:SF62">
    <property type="entry name" value="SODIUM CHANNEL PROTEIN 60E"/>
    <property type="match status" value="1"/>
</dbReference>
<feature type="transmembrane region" description="Helical" evidence="13">
    <location>
        <begin position="1631"/>
        <end position="1660"/>
    </location>
</feature>